<name>A0A1L6MXN7_9BACT</name>
<feature type="binding site" evidence="4 7">
    <location>
        <position position="112"/>
    </location>
    <ligand>
        <name>NAD(+)</name>
        <dbReference type="ChEBI" id="CHEBI:57540"/>
    </ligand>
</feature>
<comment type="function">
    <text evidence="4">Catalyzes the reversible oxidation of malate to oxaloacetate.</text>
</comment>
<protein>
    <recommendedName>
        <fullName evidence="4">Malate dehydrogenase</fullName>
        <ecNumber evidence="4">1.1.1.37</ecNumber>
    </recommendedName>
</protein>
<keyword evidence="1 4" id="KW-0816">Tricarboxylic acid cycle</keyword>
<dbReference type="InterPro" id="IPR036291">
    <property type="entry name" value="NAD(P)-bd_dom_sf"/>
</dbReference>
<evidence type="ECO:0000256" key="3">
    <source>
        <dbReference type="ARBA" id="ARBA00023027"/>
    </source>
</evidence>
<dbReference type="Pfam" id="PF00056">
    <property type="entry name" value="Ldh_1_N"/>
    <property type="match status" value="1"/>
</dbReference>
<proteinExistence type="inferred from homology"/>
<dbReference type="STRING" id="1882918.BCY86_05995"/>
<dbReference type="HAMAP" id="MF_00487">
    <property type="entry name" value="Malate_dehydrog_3"/>
    <property type="match status" value="1"/>
</dbReference>
<gene>
    <name evidence="4" type="primary">mdh</name>
    <name evidence="10" type="ORF">BCY86_05995</name>
</gene>
<dbReference type="CDD" id="cd01339">
    <property type="entry name" value="LDH-like_MDH"/>
    <property type="match status" value="1"/>
</dbReference>
<dbReference type="SUPFAM" id="SSF56327">
    <property type="entry name" value="LDH C-terminal domain-like"/>
    <property type="match status" value="1"/>
</dbReference>
<feature type="binding site" evidence="4 6">
    <location>
        <position position="168"/>
    </location>
    <ligand>
        <name>substrate</name>
    </ligand>
</feature>
<reference evidence="10 11" key="1">
    <citation type="submission" date="2016-08" db="EMBL/GenBank/DDBJ databases">
        <title>Identification and validation of antigenic proteins from Pajaroellobacter abortibovis using de-novo genome sequence assembly and reverse vaccinology.</title>
        <authorList>
            <person name="Welly B.T."/>
            <person name="Miller M.R."/>
            <person name="Stott J.L."/>
            <person name="Blanchard M.T."/>
            <person name="Islas-Trejo A.D."/>
            <person name="O'Rourke S.M."/>
            <person name="Young A.E."/>
            <person name="Medrano J.F."/>
            <person name="Van Eenennaam A.L."/>
        </authorList>
    </citation>
    <scope>NUCLEOTIDE SEQUENCE [LARGE SCALE GENOMIC DNA]</scope>
    <source>
        <strain evidence="10 11">BTF92-0548A/99-0131</strain>
    </source>
</reference>
<evidence type="ECO:0000259" key="8">
    <source>
        <dbReference type="Pfam" id="PF00056"/>
    </source>
</evidence>
<keyword evidence="11" id="KW-1185">Reference proteome</keyword>
<feature type="binding site" evidence="4 6">
    <location>
        <position position="105"/>
    </location>
    <ligand>
        <name>substrate</name>
    </ligand>
</feature>
<dbReference type="NCBIfam" id="NF004863">
    <property type="entry name" value="PRK06223.1"/>
    <property type="match status" value="1"/>
</dbReference>
<dbReference type="Gene3D" id="3.40.50.720">
    <property type="entry name" value="NAD(P)-binding Rossmann-like Domain"/>
    <property type="match status" value="1"/>
</dbReference>
<comment type="similarity">
    <text evidence="4">Belongs to the LDH/MDH superfamily. MDH type 3 family.</text>
</comment>
<comment type="catalytic activity">
    <reaction evidence="4">
        <text>(S)-malate + NAD(+) = oxaloacetate + NADH + H(+)</text>
        <dbReference type="Rhea" id="RHEA:21432"/>
        <dbReference type="ChEBI" id="CHEBI:15378"/>
        <dbReference type="ChEBI" id="CHEBI:15589"/>
        <dbReference type="ChEBI" id="CHEBI:16452"/>
        <dbReference type="ChEBI" id="CHEBI:57540"/>
        <dbReference type="ChEBI" id="CHEBI:57945"/>
        <dbReference type="EC" id="1.1.1.37"/>
    </reaction>
</comment>
<accession>A0A1L6MXN7</accession>
<evidence type="ECO:0000256" key="1">
    <source>
        <dbReference type="ARBA" id="ARBA00022532"/>
    </source>
</evidence>
<dbReference type="EMBL" id="CP016908">
    <property type="protein sequence ID" value="APS00284.1"/>
    <property type="molecule type" value="Genomic_DNA"/>
</dbReference>
<evidence type="ECO:0000256" key="5">
    <source>
        <dbReference type="PIRSR" id="PIRSR000102-1"/>
    </source>
</evidence>
<evidence type="ECO:0000259" key="9">
    <source>
        <dbReference type="Pfam" id="PF02866"/>
    </source>
</evidence>
<evidence type="ECO:0000313" key="11">
    <source>
        <dbReference type="Proteomes" id="UP000185544"/>
    </source>
</evidence>
<dbReference type="InterPro" id="IPR001557">
    <property type="entry name" value="L-lactate/malate_DH"/>
</dbReference>
<keyword evidence="3 4" id="KW-0520">NAD</keyword>
<dbReference type="InterPro" id="IPR011275">
    <property type="entry name" value="Malate_DH_type3"/>
</dbReference>
<sequence length="327" mass="35477">MYPLAFLRRELASMSGRKKIGIVGGGNIGGELARLFASRGMGDVWLLDIPAREKMVQGKALDLEQNAALLGDDVFVRGTSDWAEFKGADILIVTAGIPRKPGQSRDDLVLVNLPIIREIAQQARQHCPHAFTIVLSNPLDAMVYEYKRVTGFHRSQTLGMAGVLDSARFQLFLAREANVSVKDIRALVLGGHGDDMVPVVSACTIQGIPVTRFIPEERLSSIIERTRKGGGEIVGLMGTSAYYAPASAAFTMAASYLLDQKRVLCCAAYLEGEYGYRDLFMGVPVVIGKKGVEQIVTIPLTPQEEAMLAKSAKSVQSVLQVVQQSHS</sequence>
<evidence type="ECO:0000256" key="6">
    <source>
        <dbReference type="PIRSR" id="PIRSR000102-2"/>
    </source>
</evidence>
<evidence type="ECO:0000256" key="4">
    <source>
        <dbReference type="HAMAP-Rule" id="MF_00487"/>
    </source>
</evidence>
<dbReference type="Proteomes" id="UP000185544">
    <property type="component" value="Chromosome"/>
</dbReference>
<evidence type="ECO:0000256" key="7">
    <source>
        <dbReference type="PIRSR" id="PIRSR000102-3"/>
    </source>
</evidence>
<feature type="binding site" evidence="4 7">
    <location>
        <position position="48"/>
    </location>
    <ligand>
        <name>NAD(+)</name>
        <dbReference type="ChEBI" id="CHEBI:57540"/>
    </ligand>
</feature>
<feature type="domain" description="Lactate/malate dehydrogenase C-terminal" evidence="9">
    <location>
        <begin position="164"/>
        <end position="320"/>
    </location>
</feature>
<feature type="binding site" evidence="4">
    <location>
        <begin position="135"/>
        <end position="137"/>
    </location>
    <ligand>
        <name>NAD(+)</name>
        <dbReference type="ChEBI" id="CHEBI:57540"/>
    </ligand>
</feature>
<dbReference type="GO" id="GO:0004459">
    <property type="term" value="F:L-lactate dehydrogenase (NAD+) activity"/>
    <property type="evidence" value="ECO:0007669"/>
    <property type="project" value="TreeGrafter"/>
</dbReference>
<dbReference type="GO" id="GO:0030060">
    <property type="term" value="F:L-malate dehydrogenase (NAD+) activity"/>
    <property type="evidence" value="ECO:0007669"/>
    <property type="project" value="UniProtKB-UniRule"/>
</dbReference>
<keyword evidence="2 4" id="KW-0560">Oxidoreductase</keyword>
<dbReference type="Pfam" id="PF02866">
    <property type="entry name" value="Ldh_1_C"/>
    <property type="match status" value="1"/>
</dbReference>
<dbReference type="PIRSF" id="PIRSF000102">
    <property type="entry name" value="Lac_mal_DH"/>
    <property type="match status" value="1"/>
</dbReference>
<evidence type="ECO:0000256" key="2">
    <source>
        <dbReference type="ARBA" id="ARBA00023002"/>
    </source>
</evidence>
<feature type="active site" description="Proton acceptor" evidence="4 5">
    <location>
        <position position="192"/>
    </location>
</feature>
<feature type="domain" description="Lactate/malate dehydrogenase N-terminal" evidence="8">
    <location>
        <begin position="19"/>
        <end position="159"/>
    </location>
</feature>
<evidence type="ECO:0000313" key="10">
    <source>
        <dbReference type="EMBL" id="APS00284.1"/>
    </source>
</evidence>
<dbReference type="GO" id="GO:0006099">
    <property type="term" value="P:tricarboxylic acid cycle"/>
    <property type="evidence" value="ECO:0007669"/>
    <property type="project" value="UniProtKB-UniRule"/>
</dbReference>
<feature type="binding site" evidence="4 7">
    <location>
        <begin position="24"/>
        <end position="29"/>
    </location>
    <ligand>
        <name>NAD(+)</name>
        <dbReference type="ChEBI" id="CHEBI:57540"/>
    </ligand>
</feature>
<dbReference type="SUPFAM" id="SSF51735">
    <property type="entry name" value="NAD(P)-binding Rossmann-fold domains"/>
    <property type="match status" value="1"/>
</dbReference>
<dbReference type="Gene3D" id="3.90.110.10">
    <property type="entry name" value="Lactate dehydrogenase/glycoside hydrolase, family 4, C-terminal"/>
    <property type="match status" value="1"/>
</dbReference>
<dbReference type="FunFam" id="3.90.110.10:FF:000004">
    <property type="entry name" value="Malate dehydrogenase"/>
    <property type="match status" value="1"/>
</dbReference>
<dbReference type="PANTHER" id="PTHR43128">
    <property type="entry name" value="L-2-HYDROXYCARBOXYLATE DEHYDROGENASE (NAD(P)(+))"/>
    <property type="match status" value="1"/>
</dbReference>
<organism evidence="10 11">
    <name type="scientific">Pajaroellobacter abortibovis</name>
    <dbReference type="NCBI Taxonomy" id="1882918"/>
    <lineage>
        <taxon>Bacteria</taxon>
        <taxon>Pseudomonadati</taxon>
        <taxon>Myxococcota</taxon>
        <taxon>Polyangia</taxon>
        <taxon>Polyangiales</taxon>
        <taxon>Polyangiaceae</taxon>
    </lineage>
</organism>
<dbReference type="GO" id="GO:0006089">
    <property type="term" value="P:lactate metabolic process"/>
    <property type="evidence" value="ECO:0007669"/>
    <property type="project" value="TreeGrafter"/>
</dbReference>
<dbReference type="KEGG" id="pabo:BCY86_05995"/>
<feature type="binding site" evidence="4 6">
    <location>
        <position position="137"/>
    </location>
    <ligand>
        <name>substrate</name>
    </ligand>
</feature>
<dbReference type="InterPro" id="IPR022383">
    <property type="entry name" value="Lactate/malate_DH_C"/>
</dbReference>
<dbReference type="PRINTS" id="PR00086">
    <property type="entry name" value="LLDHDRGNASE"/>
</dbReference>
<feature type="binding site" evidence="4 6">
    <location>
        <position position="99"/>
    </location>
    <ligand>
        <name>substrate</name>
    </ligand>
</feature>
<dbReference type="NCBIfam" id="TIGR01763">
    <property type="entry name" value="MalateDH_bact"/>
    <property type="match status" value="1"/>
</dbReference>
<dbReference type="PANTHER" id="PTHR43128:SF16">
    <property type="entry name" value="L-LACTATE DEHYDROGENASE"/>
    <property type="match status" value="1"/>
</dbReference>
<dbReference type="InterPro" id="IPR015955">
    <property type="entry name" value="Lactate_DH/Glyco_Ohase_4_C"/>
</dbReference>
<dbReference type="EC" id="1.1.1.37" evidence="4"/>
<dbReference type="InterPro" id="IPR001236">
    <property type="entry name" value="Lactate/malate_DH_N"/>
</dbReference>
<dbReference type="AlphaFoldDB" id="A0A1L6MXN7"/>